<proteinExistence type="predicted"/>
<accession>C6M0T9</accession>
<dbReference type="EMBL" id="ACKO02000001">
    <property type="protein sequence ID" value="EET46013.1"/>
    <property type="molecule type" value="Genomic_DNA"/>
</dbReference>
<sequence>MGRISGYLKRKQPKTCVGVSVVGGRAFLQRSQIVRQGEATPYWFKVNPL</sequence>
<evidence type="ECO:0000313" key="1">
    <source>
        <dbReference type="EMBL" id="EET46013.1"/>
    </source>
</evidence>
<evidence type="ECO:0000313" key="2">
    <source>
        <dbReference type="Proteomes" id="UP000005365"/>
    </source>
</evidence>
<dbReference type="AlphaFoldDB" id="C6M0T9"/>
<protein>
    <submittedName>
        <fullName evidence="1">Uncharacterized protein</fullName>
    </submittedName>
</protein>
<comment type="caution">
    <text evidence="1">The sequence shown here is derived from an EMBL/GenBank/DDBJ whole genome shotgun (WGS) entry which is preliminary data.</text>
</comment>
<name>C6M0T9_NEISI</name>
<keyword evidence="2" id="KW-1185">Reference proteome</keyword>
<dbReference type="Proteomes" id="UP000005365">
    <property type="component" value="Unassembled WGS sequence"/>
</dbReference>
<organism evidence="1 2">
    <name type="scientific">Neisseria sicca ATCC 29256</name>
    <dbReference type="NCBI Taxonomy" id="547045"/>
    <lineage>
        <taxon>Bacteria</taxon>
        <taxon>Pseudomonadati</taxon>
        <taxon>Pseudomonadota</taxon>
        <taxon>Betaproteobacteria</taxon>
        <taxon>Neisseriales</taxon>
        <taxon>Neisseriaceae</taxon>
        <taxon>Neisseria</taxon>
    </lineage>
</organism>
<reference evidence="1" key="1">
    <citation type="submission" date="2009-07" db="EMBL/GenBank/DDBJ databases">
        <authorList>
            <person name="Weinstock G."/>
            <person name="Sodergren E."/>
            <person name="Clifton S."/>
            <person name="Fulton L."/>
            <person name="Fulton B."/>
            <person name="Courtney L."/>
            <person name="Fronick C."/>
            <person name="Harrison M."/>
            <person name="Strong C."/>
            <person name="Farmer C."/>
            <person name="Delahaunty K."/>
            <person name="Markovic C."/>
            <person name="Hall O."/>
            <person name="Minx P."/>
            <person name="Tomlinson C."/>
            <person name="Mitreva M."/>
            <person name="Nelson J."/>
            <person name="Hou S."/>
            <person name="Wollam A."/>
            <person name="Pepin K.H."/>
            <person name="Johnson M."/>
            <person name="Bhonagiri V."/>
            <person name="Nash W.E."/>
            <person name="Warren W."/>
            <person name="Chinwalla A."/>
            <person name="Mardis E.R."/>
            <person name="Wilson R.K."/>
        </authorList>
    </citation>
    <scope>NUCLEOTIDE SEQUENCE [LARGE SCALE GENOMIC DNA]</scope>
    <source>
        <strain evidence="1">ATCC 29256</strain>
    </source>
</reference>
<gene>
    <name evidence="1" type="ORF">NEISICOT_00114</name>
</gene>